<gene>
    <name evidence="8" type="ordered locus">BVU_0681</name>
    <name evidence="9" type="ordered locus">BVU_1553</name>
</gene>
<dbReference type="SUPFAM" id="SSF46689">
    <property type="entry name" value="Homeodomain-like"/>
    <property type="match status" value="1"/>
</dbReference>
<dbReference type="PaxDb" id="435590-BVU_0681"/>
<evidence type="ECO:0000313" key="10">
    <source>
        <dbReference type="Proteomes" id="UP000002861"/>
    </source>
</evidence>
<evidence type="ECO:0000313" key="9">
    <source>
        <dbReference type="EMBL" id="ABR39240.1"/>
    </source>
</evidence>
<keyword evidence="4" id="KW-0804">Transcription</keyword>
<dbReference type="Pfam" id="PF02954">
    <property type="entry name" value="HTH_8"/>
    <property type="match status" value="1"/>
</dbReference>
<name>A6KY73_PHOV8</name>
<dbReference type="HOGENOM" id="CLU_000445_0_4_10"/>
<dbReference type="Pfam" id="PF25601">
    <property type="entry name" value="AAA_lid_14"/>
    <property type="match status" value="1"/>
</dbReference>
<dbReference type="GO" id="GO:0043565">
    <property type="term" value="F:sequence-specific DNA binding"/>
    <property type="evidence" value="ECO:0007669"/>
    <property type="project" value="InterPro"/>
</dbReference>
<evidence type="ECO:0000256" key="5">
    <source>
        <dbReference type="PROSITE-ProRule" id="PRU00169"/>
    </source>
</evidence>
<accession>A6KY73</accession>
<dbReference type="Proteomes" id="UP000002861">
    <property type="component" value="Chromosome"/>
</dbReference>
<dbReference type="PROSITE" id="PS50045">
    <property type="entry name" value="SIGMA54_INTERACT_4"/>
    <property type="match status" value="1"/>
</dbReference>
<dbReference type="KEGG" id="bvu:BVU_1553"/>
<dbReference type="SMART" id="SM00382">
    <property type="entry name" value="AAA"/>
    <property type="match status" value="1"/>
</dbReference>
<dbReference type="GO" id="GO:0005524">
    <property type="term" value="F:ATP binding"/>
    <property type="evidence" value="ECO:0007669"/>
    <property type="project" value="UniProtKB-KW"/>
</dbReference>
<dbReference type="SUPFAM" id="SSF52172">
    <property type="entry name" value="CheY-like"/>
    <property type="match status" value="1"/>
</dbReference>
<keyword evidence="5" id="KW-0597">Phosphoprotein</keyword>
<dbReference type="Gene3D" id="3.40.50.300">
    <property type="entry name" value="P-loop containing nucleotide triphosphate hydrolases"/>
    <property type="match status" value="1"/>
</dbReference>
<sequence>MTGMKKTLLIVEDNLILCDILERWLQKAGYRVLTAIDEPSARRKIKGNNVALVLTDVRLPEGDGISLLEWSISQGLHIPFVVMTEHASIADAVRAVKLGAKDYLPKPVHEELLMELLRGLIGLPVSVPPKKSLMKRLSGAVRETERIACRVAPLNCSVMILGPNGSGKESVAQLIQQHSGRKDKPFVAVNCGCIRGELAASEFFGHVQGAFTDAKKDTAGYFETAKGGTLFLDEIGNMPPEMQTLLLRVLQERVYCPVGSRKELEADVRILSATNEDMERAIREGRFREDLYYRLAEFEIRQPSLSECPEDILPLADFFREQHSEEIRVETSGFTEQAKISMLSHSWPGNVRELDNRIRRAVLLAVSPLLTHKDLNLNATICRTGEKCKKGLMEEAEEKELIRKILEECGGKISRVARMLGMSRPTLYKKMERYGLR</sequence>
<dbReference type="GO" id="GO:0000160">
    <property type="term" value="P:phosphorelay signal transduction system"/>
    <property type="evidence" value="ECO:0007669"/>
    <property type="project" value="InterPro"/>
</dbReference>
<dbReference type="InterPro" id="IPR058031">
    <property type="entry name" value="AAA_lid_NorR"/>
</dbReference>
<evidence type="ECO:0000256" key="4">
    <source>
        <dbReference type="ARBA" id="ARBA00023163"/>
    </source>
</evidence>
<dbReference type="GO" id="GO:0006355">
    <property type="term" value="P:regulation of DNA-templated transcription"/>
    <property type="evidence" value="ECO:0007669"/>
    <property type="project" value="InterPro"/>
</dbReference>
<keyword evidence="3" id="KW-0805">Transcription regulation</keyword>
<dbReference type="eggNOG" id="COG2204">
    <property type="taxonomic scope" value="Bacteria"/>
</dbReference>
<dbReference type="STRING" id="435590.BVU_0681"/>
<protein>
    <submittedName>
        <fullName evidence="8">Putative two-component system response regulator</fullName>
    </submittedName>
</protein>
<evidence type="ECO:0000256" key="2">
    <source>
        <dbReference type="ARBA" id="ARBA00022840"/>
    </source>
</evidence>
<organism evidence="8 10">
    <name type="scientific">Phocaeicola vulgatus (strain ATCC 8482 / DSM 1447 / JCM 5826 / CCUG 4940 / NBRC 14291 / NCTC 11154)</name>
    <name type="common">Bacteroides vulgatus</name>
    <dbReference type="NCBI Taxonomy" id="435590"/>
    <lineage>
        <taxon>Bacteria</taxon>
        <taxon>Pseudomonadati</taxon>
        <taxon>Bacteroidota</taxon>
        <taxon>Bacteroidia</taxon>
        <taxon>Bacteroidales</taxon>
        <taxon>Bacteroidaceae</taxon>
        <taxon>Phocaeicola</taxon>
    </lineage>
</organism>
<dbReference type="CDD" id="cd00156">
    <property type="entry name" value="REC"/>
    <property type="match status" value="1"/>
</dbReference>
<dbReference type="InterPro" id="IPR025944">
    <property type="entry name" value="Sigma_54_int_dom_CS"/>
</dbReference>
<feature type="domain" description="Sigma-54 factor interaction" evidence="6">
    <location>
        <begin position="134"/>
        <end position="363"/>
    </location>
</feature>
<keyword evidence="2" id="KW-0067">ATP-binding</keyword>
<dbReference type="Pfam" id="PF00072">
    <property type="entry name" value="Response_reg"/>
    <property type="match status" value="1"/>
</dbReference>
<reference evidence="8 10" key="1">
    <citation type="journal article" date="2007" name="PLoS Biol.">
        <title>Evolution of symbiotic bacteria in the distal human intestine.</title>
        <authorList>
            <person name="Xu J."/>
            <person name="Mahowald M.A."/>
            <person name="Ley R.E."/>
            <person name="Lozupone C.A."/>
            <person name="Hamady M."/>
            <person name="Martens E.C."/>
            <person name="Henrissat B."/>
            <person name="Coutinho P.M."/>
            <person name="Minx P."/>
            <person name="Latreille P."/>
            <person name="Cordum H."/>
            <person name="Van Brunt A."/>
            <person name="Kim K."/>
            <person name="Fulton R.S."/>
            <person name="Fulton L.A."/>
            <person name="Clifton S.W."/>
            <person name="Wilson R.K."/>
            <person name="Knight R.D."/>
            <person name="Gordon J.I."/>
        </authorList>
    </citation>
    <scope>NUCLEOTIDE SEQUENCE [LARGE SCALE GENOMIC DNA]</scope>
    <source>
        <strain evidence="8">ATCC 8482</strain>
        <strain evidence="10">ATCC 8482 / DSM 1447 / JCM 5826 / CCUG 4940 / NBRC 14291 / NCTC 11154</strain>
    </source>
</reference>
<dbReference type="CDD" id="cd00009">
    <property type="entry name" value="AAA"/>
    <property type="match status" value="1"/>
</dbReference>
<evidence type="ECO:0000259" key="6">
    <source>
        <dbReference type="PROSITE" id="PS50045"/>
    </source>
</evidence>
<dbReference type="SUPFAM" id="SSF52540">
    <property type="entry name" value="P-loop containing nucleoside triphosphate hydrolases"/>
    <property type="match status" value="1"/>
</dbReference>
<dbReference type="AlphaFoldDB" id="A6KY73"/>
<dbReference type="EMBL" id="CP000139">
    <property type="protein sequence ID" value="ABR39240.1"/>
    <property type="molecule type" value="Genomic_DNA"/>
</dbReference>
<dbReference type="InterPro" id="IPR003593">
    <property type="entry name" value="AAA+_ATPase"/>
</dbReference>
<dbReference type="PANTHER" id="PTHR32071">
    <property type="entry name" value="TRANSCRIPTIONAL REGULATORY PROTEIN"/>
    <property type="match status" value="1"/>
</dbReference>
<dbReference type="PRINTS" id="PR01590">
    <property type="entry name" value="HTHFIS"/>
</dbReference>
<dbReference type="InterPro" id="IPR002078">
    <property type="entry name" value="Sigma_54_int"/>
</dbReference>
<dbReference type="PROSITE" id="PS50110">
    <property type="entry name" value="RESPONSE_REGULATORY"/>
    <property type="match status" value="1"/>
</dbReference>
<dbReference type="Gene3D" id="3.40.50.2300">
    <property type="match status" value="1"/>
</dbReference>
<feature type="domain" description="Response regulatory" evidence="7">
    <location>
        <begin position="7"/>
        <end position="121"/>
    </location>
</feature>
<dbReference type="InterPro" id="IPR027417">
    <property type="entry name" value="P-loop_NTPase"/>
</dbReference>
<dbReference type="InterPro" id="IPR001789">
    <property type="entry name" value="Sig_transdc_resp-reg_receiver"/>
</dbReference>
<dbReference type="EMBL" id="CP000139">
    <property type="protein sequence ID" value="ABR38387.1"/>
    <property type="molecule type" value="Genomic_DNA"/>
</dbReference>
<dbReference type="Gene3D" id="1.10.8.60">
    <property type="match status" value="1"/>
</dbReference>
<feature type="modified residue" description="4-aspartylphosphate" evidence="5">
    <location>
        <position position="56"/>
    </location>
</feature>
<proteinExistence type="predicted"/>
<evidence type="ECO:0000313" key="8">
    <source>
        <dbReference type="EMBL" id="ABR38387.1"/>
    </source>
</evidence>
<dbReference type="InterPro" id="IPR011006">
    <property type="entry name" value="CheY-like_superfamily"/>
</dbReference>
<evidence type="ECO:0000256" key="1">
    <source>
        <dbReference type="ARBA" id="ARBA00022741"/>
    </source>
</evidence>
<keyword evidence="1" id="KW-0547">Nucleotide-binding</keyword>
<dbReference type="FunFam" id="3.40.50.300:FF:000006">
    <property type="entry name" value="DNA-binding transcriptional regulator NtrC"/>
    <property type="match status" value="1"/>
</dbReference>
<dbReference type="InterPro" id="IPR009057">
    <property type="entry name" value="Homeodomain-like_sf"/>
</dbReference>
<dbReference type="SMART" id="SM00448">
    <property type="entry name" value="REC"/>
    <property type="match status" value="1"/>
</dbReference>
<evidence type="ECO:0000256" key="3">
    <source>
        <dbReference type="ARBA" id="ARBA00023015"/>
    </source>
</evidence>
<dbReference type="Gene3D" id="1.10.10.60">
    <property type="entry name" value="Homeodomain-like"/>
    <property type="match status" value="1"/>
</dbReference>
<dbReference type="InterPro" id="IPR002197">
    <property type="entry name" value="HTH_Fis"/>
</dbReference>
<dbReference type="KEGG" id="bvu:BVU_0681"/>
<dbReference type="PROSITE" id="PS00688">
    <property type="entry name" value="SIGMA54_INTERACT_3"/>
    <property type="match status" value="1"/>
</dbReference>
<evidence type="ECO:0000259" key="7">
    <source>
        <dbReference type="PROSITE" id="PS50110"/>
    </source>
</evidence>
<dbReference type="PANTHER" id="PTHR32071:SF81">
    <property type="entry name" value="PROPIONATE CATABOLISM OPERON REGULATORY PROTEIN"/>
    <property type="match status" value="1"/>
</dbReference>
<dbReference type="Pfam" id="PF00158">
    <property type="entry name" value="Sigma54_activat"/>
    <property type="match status" value="1"/>
</dbReference>